<dbReference type="InterPro" id="IPR032675">
    <property type="entry name" value="LRR_dom_sf"/>
</dbReference>
<keyword evidence="3" id="KW-1185">Reference proteome</keyword>
<organism evidence="2 3">
    <name type="scientific">Ascosphaera apis ARSEF 7405</name>
    <dbReference type="NCBI Taxonomy" id="392613"/>
    <lineage>
        <taxon>Eukaryota</taxon>
        <taxon>Fungi</taxon>
        <taxon>Dikarya</taxon>
        <taxon>Ascomycota</taxon>
        <taxon>Pezizomycotina</taxon>
        <taxon>Eurotiomycetes</taxon>
        <taxon>Eurotiomycetidae</taxon>
        <taxon>Onygenales</taxon>
        <taxon>Ascosphaeraceae</taxon>
        <taxon>Ascosphaera</taxon>
    </lineage>
</organism>
<feature type="compositionally biased region" description="Polar residues" evidence="1">
    <location>
        <begin position="151"/>
        <end position="164"/>
    </location>
</feature>
<dbReference type="Gene3D" id="3.80.10.10">
    <property type="entry name" value="Ribonuclease Inhibitor"/>
    <property type="match status" value="1"/>
</dbReference>
<dbReference type="EMBL" id="AZGZ01000034">
    <property type="protein sequence ID" value="KZZ87426.1"/>
    <property type="molecule type" value="Genomic_DNA"/>
</dbReference>
<protein>
    <submittedName>
        <fullName evidence="2">Uncharacterized protein</fullName>
    </submittedName>
</protein>
<dbReference type="Proteomes" id="UP000242877">
    <property type="component" value="Unassembled WGS sequence"/>
</dbReference>
<feature type="compositionally biased region" description="Low complexity" evidence="1">
    <location>
        <begin position="165"/>
        <end position="190"/>
    </location>
</feature>
<accession>A0A167VER6</accession>
<reference evidence="2 3" key="1">
    <citation type="journal article" date="2016" name="Genome Biol. Evol.">
        <title>Divergent and convergent evolution of fungal pathogenicity.</title>
        <authorList>
            <person name="Shang Y."/>
            <person name="Xiao G."/>
            <person name="Zheng P."/>
            <person name="Cen K."/>
            <person name="Zhan S."/>
            <person name="Wang C."/>
        </authorList>
    </citation>
    <scope>NUCLEOTIDE SEQUENCE [LARGE SCALE GENOMIC DNA]</scope>
    <source>
        <strain evidence="2 3">ARSEF 7405</strain>
    </source>
</reference>
<dbReference type="VEuPathDB" id="FungiDB:AAP_05659"/>
<dbReference type="AlphaFoldDB" id="A0A167VER6"/>
<name>A0A167VER6_9EURO</name>
<proteinExistence type="predicted"/>
<sequence length="525" mass="58692">MVKTLLSMPYEILGIICSILEDEYKPGLLKFSQTNRVCYQAANKLRFKKIYIRPAHSKRLAAEVERWTDILSRTNSWPYVKQLELDEPCVGLYTDPEGLTSLLNFVPKLFLLEDLIYACKDPFPPALLQVLHECLPRCRLHLMSFDLESSPDSPTTSVINSANVTPDTSAPATPTTPTAPAAAAGANANNGTGGAGSGADPATAIIDEDKLALASSPSLHTIVVQSAMLRPLTVNEDIALHMAAGLAPNLKRVNILTWYYDRAPKRLSHVSEDSNNQDALACVFKDRDQGSLEGLSLPPVGLDQFIEWEEKLRTLRLWSATTEMLERASQCNFSSLKTFGVSFDSKGESFNEIGRKLIKSLPALENLYLGYYSEAILGTALKYHGHSLQKLYIQGAVSPEDVREIGLHDTQLHDLTILFQCSGSDTCEEFCDAIGTIQHLRTLSITADVYRGTGTPDEKWARDLFTTITRYNRTLQKAQIRPFANNIRYDCFRFNGMNKAEEDRIVVHKADVWRSSDRYFKTMFY</sequence>
<dbReference type="OrthoDB" id="4204599at2759"/>
<dbReference type="SUPFAM" id="SSF52047">
    <property type="entry name" value="RNI-like"/>
    <property type="match status" value="1"/>
</dbReference>
<evidence type="ECO:0000313" key="2">
    <source>
        <dbReference type="EMBL" id="KZZ87426.1"/>
    </source>
</evidence>
<evidence type="ECO:0000313" key="3">
    <source>
        <dbReference type="Proteomes" id="UP000242877"/>
    </source>
</evidence>
<gene>
    <name evidence="2" type="ORF">AAP_05659</name>
</gene>
<evidence type="ECO:0000256" key="1">
    <source>
        <dbReference type="SAM" id="MobiDB-lite"/>
    </source>
</evidence>
<feature type="region of interest" description="Disordered" evidence="1">
    <location>
        <begin position="151"/>
        <end position="201"/>
    </location>
</feature>
<comment type="caution">
    <text evidence="2">The sequence shown here is derived from an EMBL/GenBank/DDBJ whole genome shotgun (WGS) entry which is preliminary data.</text>
</comment>